<feature type="domain" description="(S)-ureidoglycine aminohydrolase cupin" evidence="1">
    <location>
        <begin position="15"/>
        <end position="84"/>
    </location>
</feature>
<evidence type="ECO:0000259" key="1">
    <source>
        <dbReference type="Pfam" id="PF05899"/>
    </source>
</evidence>
<dbReference type="Proteomes" id="UP000515811">
    <property type="component" value="Chromosome"/>
</dbReference>
<dbReference type="AlphaFoldDB" id="A0A7G9RV43"/>
<dbReference type="Pfam" id="PF05899">
    <property type="entry name" value="Cupin_3"/>
    <property type="match status" value="1"/>
</dbReference>
<dbReference type="SUPFAM" id="SSF51182">
    <property type="entry name" value="RmlC-like cupins"/>
    <property type="match status" value="1"/>
</dbReference>
<gene>
    <name evidence="2" type="ORF">H9K76_06120</name>
</gene>
<accession>A0A7G9RV43</accession>
<name>A0A7G9RV43_9BURK</name>
<dbReference type="EMBL" id="CP060714">
    <property type="protein sequence ID" value="QNN59468.1"/>
    <property type="molecule type" value="Genomic_DNA"/>
</dbReference>
<keyword evidence="3" id="KW-1185">Reference proteome</keyword>
<dbReference type="Gene3D" id="2.60.120.10">
    <property type="entry name" value="Jelly Rolls"/>
    <property type="match status" value="1"/>
</dbReference>
<evidence type="ECO:0000313" key="2">
    <source>
        <dbReference type="EMBL" id="QNN59468.1"/>
    </source>
</evidence>
<proteinExistence type="predicted"/>
<dbReference type="PANTHER" id="PTHR40943">
    <property type="entry name" value="CYTOPLASMIC PROTEIN-RELATED"/>
    <property type="match status" value="1"/>
</dbReference>
<sequence>MIRGVDVAIPERPAVDTGFWECTPGQFRRPVDTGEIMYILEGAGSFTPDGEGAETFEFKAGDSLFFPPFTRGTWNIRETVRKLYVMV</sequence>
<dbReference type="PANTHER" id="PTHR40943:SF1">
    <property type="entry name" value="CYTOPLASMIC PROTEIN"/>
    <property type="match status" value="1"/>
</dbReference>
<dbReference type="CDD" id="cd02227">
    <property type="entry name" value="cupin_TM1112-like"/>
    <property type="match status" value="1"/>
</dbReference>
<dbReference type="InterPro" id="IPR008579">
    <property type="entry name" value="UGlyAH_Cupin_dom"/>
</dbReference>
<dbReference type="KEGG" id="drg:H9K76_06120"/>
<evidence type="ECO:0000313" key="3">
    <source>
        <dbReference type="Proteomes" id="UP000515811"/>
    </source>
</evidence>
<dbReference type="InterPro" id="IPR014710">
    <property type="entry name" value="RmlC-like_jellyroll"/>
</dbReference>
<protein>
    <submittedName>
        <fullName evidence="2">DUF861 domain-containing protein</fullName>
    </submittedName>
</protein>
<organism evidence="2 3">
    <name type="scientific">Diaphorobacter ruginosibacter</name>
    <dbReference type="NCBI Taxonomy" id="1715720"/>
    <lineage>
        <taxon>Bacteria</taxon>
        <taxon>Pseudomonadati</taxon>
        <taxon>Pseudomonadota</taxon>
        <taxon>Betaproteobacteria</taxon>
        <taxon>Burkholderiales</taxon>
        <taxon>Comamonadaceae</taxon>
        <taxon>Diaphorobacter</taxon>
    </lineage>
</organism>
<reference evidence="2 3" key="1">
    <citation type="submission" date="2020-08" db="EMBL/GenBank/DDBJ databases">
        <title>Genome sequence of Diaphorobacter ruginosibacter DSM 27467T.</title>
        <authorList>
            <person name="Hyun D.-W."/>
            <person name="Bae J.-W."/>
        </authorList>
    </citation>
    <scope>NUCLEOTIDE SEQUENCE [LARGE SCALE GENOMIC DNA]</scope>
    <source>
        <strain evidence="2 3">DSM 27467</strain>
    </source>
</reference>
<dbReference type="InterPro" id="IPR011051">
    <property type="entry name" value="RmlC_Cupin_sf"/>
</dbReference>